<evidence type="ECO:0000313" key="1">
    <source>
        <dbReference type="Proteomes" id="UP000095286"/>
    </source>
</evidence>
<dbReference type="WBParaSite" id="RSKR_0001087900.1">
    <property type="protein sequence ID" value="RSKR_0001087900.1"/>
    <property type="gene ID" value="RSKR_0001087900"/>
</dbReference>
<accession>A0AC35UFT3</accession>
<dbReference type="Proteomes" id="UP000095286">
    <property type="component" value="Unplaced"/>
</dbReference>
<organism evidence="1 2">
    <name type="scientific">Rhabditophanes sp. KR3021</name>
    <dbReference type="NCBI Taxonomy" id="114890"/>
    <lineage>
        <taxon>Eukaryota</taxon>
        <taxon>Metazoa</taxon>
        <taxon>Ecdysozoa</taxon>
        <taxon>Nematoda</taxon>
        <taxon>Chromadorea</taxon>
        <taxon>Rhabditida</taxon>
        <taxon>Tylenchina</taxon>
        <taxon>Panagrolaimomorpha</taxon>
        <taxon>Strongyloidoidea</taxon>
        <taxon>Alloionematidae</taxon>
        <taxon>Rhabditophanes</taxon>
    </lineage>
</organism>
<proteinExistence type="predicted"/>
<sequence>MLFTQISKDEYIKVYEATAKNVDFIHTNHSLDTEIRSMFPSSQHSFYKADTGNDLVYLIYRVNKYIGTHILMDADKNNSLTEGQLFNVFDSLAAAHPQLNTKVEFVVKGPDYLNNVFIKWRKHRFDIKVSSQLVLNLYYKNEEQIEELKKMTLHLPKEYVWCDQLNKDDGDEMNKKWEHARKGDNNHTILKIEHLPFGCIKHNQQLASFVLSKPTGSLSNHYTEPSHRGNKLGILVENKICQEIIKLNRIPYKLVENSKTTYLQYIDANNAWSRWNYNDGGAVIYLVTYYDHLLV</sequence>
<name>A0AC35UFT3_9BILA</name>
<protein>
    <submittedName>
        <fullName evidence="2">Glycine N-acyltransferase-like protein</fullName>
    </submittedName>
</protein>
<evidence type="ECO:0000313" key="2">
    <source>
        <dbReference type="WBParaSite" id="RSKR_0001087900.1"/>
    </source>
</evidence>
<reference evidence="2" key="1">
    <citation type="submission" date="2016-11" db="UniProtKB">
        <authorList>
            <consortium name="WormBaseParasite"/>
        </authorList>
    </citation>
    <scope>IDENTIFICATION</scope>
    <source>
        <strain evidence="2">KR3021</strain>
    </source>
</reference>